<dbReference type="SMART" id="SM00228">
    <property type="entry name" value="PDZ"/>
    <property type="match status" value="1"/>
</dbReference>
<protein>
    <submittedName>
        <fullName evidence="8">S41 family peptidase</fullName>
    </submittedName>
</protein>
<dbReference type="SMART" id="SM00245">
    <property type="entry name" value="TSPc"/>
    <property type="match status" value="1"/>
</dbReference>
<feature type="signal peptide" evidence="6">
    <location>
        <begin position="1"/>
        <end position="35"/>
    </location>
</feature>
<keyword evidence="3 5" id="KW-0378">Hydrolase</keyword>
<dbReference type="InterPro" id="IPR029045">
    <property type="entry name" value="ClpP/crotonase-like_dom_sf"/>
</dbReference>
<dbReference type="InterPro" id="IPR005151">
    <property type="entry name" value="Tail-specific_protease"/>
</dbReference>
<dbReference type="Pfam" id="PF03572">
    <property type="entry name" value="Peptidase_S41"/>
    <property type="match status" value="1"/>
</dbReference>
<dbReference type="NCBIfam" id="TIGR00225">
    <property type="entry name" value="prc"/>
    <property type="match status" value="1"/>
</dbReference>
<comment type="caution">
    <text evidence="8">The sequence shown here is derived from an EMBL/GenBank/DDBJ whole genome shotgun (WGS) entry which is preliminary data.</text>
</comment>
<dbReference type="PROSITE" id="PS50106">
    <property type="entry name" value="PDZ"/>
    <property type="match status" value="1"/>
</dbReference>
<reference evidence="8" key="1">
    <citation type="submission" date="2020-10" db="EMBL/GenBank/DDBJ databases">
        <authorList>
            <person name="Gilroy R."/>
        </authorList>
    </citation>
    <scope>NUCLEOTIDE SEQUENCE</scope>
    <source>
        <strain evidence="8">USAMLcec3-3695</strain>
    </source>
</reference>
<dbReference type="SUPFAM" id="SSF50156">
    <property type="entry name" value="PDZ domain-like"/>
    <property type="match status" value="1"/>
</dbReference>
<evidence type="ECO:0000256" key="1">
    <source>
        <dbReference type="ARBA" id="ARBA00009179"/>
    </source>
</evidence>
<dbReference type="InterPro" id="IPR001478">
    <property type="entry name" value="PDZ"/>
</dbReference>
<feature type="chain" id="PRO_5039488984" evidence="6">
    <location>
        <begin position="36"/>
        <end position="401"/>
    </location>
</feature>
<comment type="similarity">
    <text evidence="1 5">Belongs to the peptidase S41A family.</text>
</comment>
<sequence>MKSSVKTIVTVTTTAAVTFAATSVLYAVGSGSFQAAAGNETERKLDTVNAYLENNYLYDDYDESELGEEAVKAYVEALGEPYTHYYTKDEFESYISDIEESYVGIGVVISADTEANKIVVVAPTEGSPAYNAGILPGDYITAVDGTEYSGEEMNECVSAIKGGPAGTTVKVTIERGGERMDFDVTRQEIVEESVRSEMLDGNIGYIRISGFNASTEGSSESTYTEFVEQTESLKTRGMQKLVIDLRDNPGGVLDVACDIADYILPEGIITYTETRSGEREEYRSDASELDIPIAVLINGNSASASEVLVGALKDYGKAVVVGEKSYGKGIVQAVYPFYDGSGMSMTIANYYSPNGVCIQGIGIEPDETVALPAGYENSYAADVPRENDTQLQRAIELLNSR</sequence>
<dbReference type="EMBL" id="DVNB01000022">
    <property type="protein sequence ID" value="HIU56526.1"/>
    <property type="molecule type" value="Genomic_DNA"/>
</dbReference>
<dbReference type="AlphaFoldDB" id="A0A9D1SDW0"/>
<keyword evidence="6" id="KW-0732">Signal</keyword>
<dbReference type="CDD" id="cd06782">
    <property type="entry name" value="cpPDZ_CPP-like"/>
    <property type="match status" value="1"/>
</dbReference>
<evidence type="ECO:0000313" key="9">
    <source>
        <dbReference type="Proteomes" id="UP000824109"/>
    </source>
</evidence>
<dbReference type="InterPro" id="IPR004447">
    <property type="entry name" value="Peptidase_S41A"/>
</dbReference>
<dbReference type="GO" id="GO:0007165">
    <property type="term" value="P:signal transduction"/>
    <property type="evidence" value="ECO:0007669"/>
    <property type="project" value="TreeGrafter"/>
</dbReference>
<evidence type="ECO:0000259" key="7">
    <source>
        <dbReference type="PROSITE" id="PS50106"/>
    </source>
</evidence>
<evidence type="ECO:0000256" key="5">
    <source>
        <dbReference type="RuleBase" id="RU004404"/>
    </source>
</evidence>
<gene>
    <name evidence="8" type="ORF">IAA61_01770</name>
</gene>
<dbReference type="GO" id="GO:0008236">
    <property type="term" value="F:serine-type peptidase activity"/>
    <property type="evidence" value="ECO:0007669"/>
    <property type="project" value="UniProtKB-KW"/>
</dbReference>
<dbReference type="InterPro" id="IPR036034">
    <property type="entry name" value="PDZ_sf"/>
</dbReference>
<dbReference type="Gene3D" id="3.30.750.44">
    <property type="match status" value="1"/>
</dbReference>
<keyword evidence="4 5" id="KW-0720">Serine protease</keyword>
<evidence type="ECO:0000256" key="3">
    <source>
        <dbReference type="ARBA" id="ARBA00022801"/>
    </source>
</evidence>
<dbReference type="SUPFAM" id="SSF52096">
    <property type="entry name" value="ClpP/crotonase"/>
    <property type="match status" value="1"/>
</dbReference>
<feature type="domain" description="PDZ" evidence="7">
    <location>
        <begin position="95"/>
        <end position="175"/>
    </location>
</feature>
<reference evidence="8" key="2">
    <citation type="journal article" date="2021" name="PeerJ">
        <title>Extensive microbial diversity within the chicken gut microbiome revealed by metagenomics and culture.</title>
        <authorList>
            <person name="Gilroy R."/>
            <person name="Ravi A."/>
            <person name="Getino M."/>
            <person name="Pursley I."/>
            <person name="Horton D.L."/>
            <person name="Alikhan N.F."/>
            <person name="Baker D."/>
            <person name="Gharbi K."/>
            <person name="Hall N."/>
            <person name="Watson M."/>
            <person name="Adriaenssens E.M."/>
            <person name="Foster-Nyarko E."/>
            <person name="Jarju S."/>
            <person name="Secka A."/>
            <person name="Antonio M."/>
            <person name="Oren A."/>
            <person name="Chaudhuri R.R."/>
            <person name="La Ragione R."/>
            <person name="Hildebrand F."/>
            <person name="Pallen M.J."/>
        </authorList>
    </citation>
    <scope>NUCLEOTIDE SEQUENCE</scope>
    <source>
        <strain evidence="8">USAMLcec3-3695</strain>
    </source>
</reference>
<name>A0A9D1SDW0_9FIRM</name>
<proteinExistence type="inferred from homology"/>
<evidence type="ECO:0000313" key="8">
    <source>
        <dbReference type="EMBL" id="HIU56526.1"/>
    </source>
</evidence>
<keyword evidence="2 5" id="KW-0645">Protease</keyword>
<organism evidence="8 9">
    <name type="scientific">Candidatus Ornithomonoglobus merdipullorum</name>
    <dbReference type="NCBI Taxonomy" id="2840895"/>
    <lineage>
        <taxon>Bacteria</taxon>
        <taxon>Bacillati</taxon>
        <taxon>Bacillota</taxon>
        <taxon>Clostridia</taxon>
        <taxon>Candidatus Ornithomonoglobus</taxon>
    </lineage>
</organism>
<evidence type="ECO:0000256" key="6">
    <source>
        <dbReference type="SAM" id="SignalP"/>
    </source>
</evidence>
<dbReference type="Gene3D" id="2.30.42.10">
    <property type="match status" value="1"/>
</dbReference>
<dbReference type="GO" id="GO:0030288">
    <property type="term" value="C:outer membrane-bounded periplasmic space"/>
    <property type="evidence" value="ECO:0007669"/>
    <property type="project" value="TreeGrafter"/>
</dbReference>
<dbReference type="CDD" id="cd07560">
    <property type="entry name" value="Peptidase_S41_CPP"/>
    <property type="match status" value="1"/>
</dbReference>
<dbReference type="GO" id="GO:0006508">
    <property type="term" value="P:proteolysis"/>
    <property type="evidence" value="ECO:0007669"/>
    <property type="project" value="UniProtKB-KW"/>
</dbReference>
<dbReference type="PANTHER" id="PTHR32060">
    <property type="entry name" value="TAIL-SPECIFIC PROTEASE"/>
    <property type="match status" value="1"/>
</dbReference>
<evidence type="ECO:0000256" key="2">
    <source>
        <dbReference type="ARBA" id="ARBA00022670"/>
    </source>
</evidence>
<dbReference type="Gene3D" id="3.90.226.10">
    <property type="entry name" value="2-enoyl-CoA Hydratase, Chain A, domain 1"/>
    <property type="match status" value="1"/>
</dbReference>
<evidence type="ECO:0000256" key="4">
    <source>
        <dbReference type="ARBA" id="ARBA00022825"/>
    </source>
</evidence>
<dbReference type="Proteomes" id="UP000824109">
    <property type="component" value="Unassembled WGS sequence"/>
</dbReference>
<dbReference type="GO" id="GO:0004175">
    <property type="term" value="F:endopeptidase activity"/>
    <property type="evidence" value="ECO:0007669"/>
    <property type="project" value="TreeGrafter"/>
</dbReference>
<dbReference type="PANTHER" id="PTHR32060:SF30">
    <property type="entry name" value="CARBOXY-TERMINAL PROCESSING PROTEASE CTPA"/>
    <property type="match status" value="1"/>
</dbReference>
<dbReference type="Pfam" id="PF13180">
    <property type="entry name" value="PDZ_2"/>
    <property type="match status" value="1"/>
</dbReference>
<accession>A0A9D1SDW0</accession>